<dbReference type="FunFam" id="1.10.287.130:FF:000001">
    <property type="entry name" value="Two-component sensor histidine kinase"/>
    <property type="match status" value="1"/>
</dbReference>
<evidence type="ECO:0000256" key="12">
    <source>
        <dbReference type="SAM" id="Coils"/>
    </source>
</evidence>
<dbReference type="InterPro" id="IPR038377">
    <property type="entry name" value="Na/Glc_symporter_sf"/>
</dbReference>
<comment type="catalytic activity">
    <reaction evidence="1">
        <text>ATP + protein L-histidine = ADP + protein N-phospho-L-histidine.</text>
        <dbReference type="EC" id="2.7.13.3"/>
    </reaction>
</comment>
<feature type="transmembrane region" description="Helical" evidence="13">
    <location>
        <begin position="66"/>
        <end position="86"/>
    </location>
</feature>
<gene>
    <name evidence="15" type="ORF">Ga0058931_2355</name>
    <name evidence="16" type="ORF">HLUCCA05_01680</name>
</gene>
<dbReference type="SUPFAM" id="SSF47384">
    <property type="entry name" value="Homodimeric domain of signal transducing histidine kinase"/>
    <property type="match status" value="1"/>
</dbReference>
<dbReference type="PATRIC" id="fig|1666912.4.peg.1485"/>
<evidence type="ECO:0000256" key="7">
    <source>
        <dbReference type="ARBA" id="ARBA00022692"/>
    </source>
</evidence>
<feature type="transmembrane region" description="Helical" evidence="13">
    <location>
        <begin position="40"/>
        <end position="59"/>
    </location>
</feature>
<evidence type="ECO:0000256" key="8">
    <source>
        <dbReference type="ARBA" id="ARBA00022777"/>
    </source>
</evidence>
<dbReference type="SMART" id="SM00387">
    <property type="entry name" value="HATPase_c"/>
    <property type="match status" value="1"/>
</dbReference>
<feature type="transmembrane region" description="Helical" evidence="13">
    <location>
        <begin position="443"/>
        <end position="465"/>
    </location>
</feature>
<dbReference type="InterPro" id="IPR050736">
    <property type="entry name" value="Sensor_HK_Regulatory"/>
</dbReference>
<feature type="transmembrane region" description="Helical" evidence="13">
    <location>
        <begin position="161"/>
        <end position="179"/>
    </location>
</feature>
<dbReference type="InterPro" id="IPR001734">
    <property type="entry name" value="Na/solute_symporter"/>
</dbReference>
<dbReference type="InterPro" id="IPR005467">
    <property type="entry name" value="His_kinase_dom"/>
</dbReference>
<organism evidence="16 17">
    <name type="scientific">Roseibaca calidilacus</name>
    <dbReference type="NCBI Taxonomy" id="1666912"/>
    <lineage>
        <taxon>Bacteria</taxon>
        <taxon>Pseudomonadati</taxon>
        <taxon>Pseudomonadota</taxon>
        <taxon>Alphaproteobacteria</taxon>
        <taxon>Rhodobacterales</taxon>
        <taxon>Paracoccaceae</taxon>
        <taxon>Roseinatronobacter</taxon>
    </lineage>
</organism>
<dbReference type="PROSITE" id="PS50109">
    <property type="entry name" value="HIS_KIN"/>
    <property type="match status" value="1"/>
</dbReference>
<dbReference type="GO" id="GO:0000155">
    <property type="term" value="F:phosphorelay sensor kinase activity"/>
    <property type="evidence" value="ECO:0007669"/>
    <property type="project" value="InterPro"/>
</dbReference>
<evidence type="ECO:0000256" key="3">
    <source>
        <dbReference type="ARBA" id="ARBA00006434"/>
    </source>
</evidence>
<reference evidence="15 18" key="2">
    <citation type="submission" date="2016-01" db="EMBL/GenBank/DDBJ databases">
        <authorList>
            <person name="Varghese N."/>
        </authorList>
    </citation>
    <scope>NUCLEOTIDE SEQUENCE [LARGE SCALE GENOMIC DNA]</scope>
    <source>
        <strain evidence="15 18">HL-91</strain>
    </source>
</reference>
<dbReference type="SUPFAM" id="SSF55874">
    <property type="entry name" value="ATPase domain of HSP90 chaperone/DNA topoisomerase II/histidine kinase"/>
    <property type="match status" value="1"/>
</dbReference>
<dbReference type="GO" id="GO:0022857">
    <property type="term" value="F:transmembrane transporter activity"/>
    <property type="evidence" value="ECO:0007669"/>
    <property type="project" value="InterPro"/>
</dbReference>
<evidence type="ECO:0000313" key="16">
    <source>
        <dbReference type="EMBL" id="KPP91853.1"/>
    </source>
</evidence>
<dbReference type="AlphaFoldDB" id="A0A0P7YRM6"/>
<dbReference type="Gene3D" id="1.10.287.130">
    <property type="match status" value="1"/>
</dbReference>
<dbReference type="CDD" id="cd00075">
    <property type="entry name" value="HATPase"/>
    <property type="match status" value="1"/>
</dbReference>
<evidence type="ECO:0000313" key="17">
    <source>
        <dbReference type="Proteomes" id="UP000050413"/>
    </source>
</evidence>
<name>A0A0P7YRM6_9RHOB</name>
<dbReference type="STRING" id="1666912.Ga0058931_2355"/>
<proteinExistence type="inferred from homology"/>
<evidence type="ECO:0000313" key="15">
    <source>
        <dbReference type="EMBL" id="CUX82405.1"/>
    </source>
</evidence>
<evidence type="ECO:0000256" key="5">
    <source>
        <dbReference type="ARBA" id="ARBA00022553"/>
    </source>
</evidence>
<dbReference type="EMBL" id="LJSG01000013">
    <property type="protein sequence ID" value="KPP91853.1"/>
    <property type="molecule type" value="Genomic_DNA"/>
</dbReference>
<dbReference type="Gene3D" id="3.30.565.10">
    <property type="entry name" value="Histidine kinase-like ATPase, C-terminal domain"/>
    <property type="match status" value="1"/>
</dbReference>
<keyword evidence="18" id="KW-1185">Reference proteome</keyword>
<evidence type="ECO:0000256" key="4">
    <source>
        <dbReference type="ARBA" id="ARBA00012438"/>
    </source>
</evidence>
<evidence type="ECO:0000256" key="1">
    <source>
        <dbReference type="ARBA" id="ARBA00000085"/>
    </source>
</evidence>
<evidence type="ECO:0000259" key="14">
    <source>
        <dbReference type="PROSITE" id="PS50109"/>
    </source>
</evidence>
<dbReference type="PANTHER" id="PTHR43711:SF26">
    <property type="entry name" value="SENSOR HISTIDINE KINASE RCSC"/>
    <property type="match status" value="1"/>
</dbReference>
<dbReference type="Proteomes" id="UP000050413">
    <property type="component" value="Unassembled WGS sequence"/>
</dbReference>
<dbReference type="CDD" id="cd10322">
    <property type="entry name" value="SLC5sbd"/>
    <property type="match status" value="1"/>
</dbReference>
<feature type="transmembrane region" description="Helical" evidence="13">
    <location>
        <begin position="115"/>
        <end position="134"/>
    </location>
</feature>
<dbReference type="Pfam" id="PF00512">
    <property type="entry name" value="HisKA"/>
    <property type="match status" value="1"/>
</dbReference>
<feature type="transmembrane region" description="Helical" evidence="13">
    <location>
        <begin position="199"/>
        <end position="222"/>
    </location>
</feature>
<keyword evidence="7 13" id="KW-0812">Transmembrane</keyword>
<comment type="similarity">
    <text evidence="3">Belongs to the sodium:solute symporter (SSF) (TC 2.A.21) family.</text>
</comment>
<evidence type="ECO:0000256" key="9">
    <source>
        <dbReference type="ARBA" id="ARBA00022989"/>
    </source>
</evidence>
<dbReference type="PROSITE" id="PS50283">
    <property type="entry name" value="NA_SOLUT_SYMP_3"/>
    <property type="match status" value="1"/>
</dbReference>
<keyword evidence="5" id="KW-0597">Phosphoprotein</keyword>
<evidence type="ECO:0000256" key="13">
    <source>
        <dbReference type="SAM" id="Phobius"/>
    </source>
</evidence>
<feature type="transmembrane region" description="Helical" evidence="13">
    <location>
        <begin position="494"/>
        <end position="515"/>
    </location>
</feature>
<accession>A0A0P7YRM6</accession>
<dbReference type="OrthoDB" id="9764438at2"/>
<dbReference type="EMBL" id="FBYC01000004">
    <property type="protein sequence ID" value="CUX82405.1"/>
    <property type="molecule type" value="Genomic_DNA"/>
</dbReference>
<dbReference type="PANTHER" id="PTHR43711">
    <property type="entry name" value="TWO-COMPONENT HISTIDINE KINASE"/>
    <property type="match status" value="1"/>
</dbReference>
<reference evidence="16 17" key="1">
    <citation type="submission" date="2015-09" db="EMBL/GenBank/DDBJ databases">
        <title>Identification and resolution of microdiversity through metagenomic sequencing of parallel consortia.</title>
        <authorList>
            <person name="Nelson W.C."/>
            <person name="Romine M.F."/>
            <person name="Lindemann S.R."/>
        </authorList>
    </citation>
    <scope>NUCLEOTIDE SEQUENCE [LARGE SCALE GENOMIC DNA]</scope>
    <source>
        <strain evidence="16">HL-91</strain>
    </source>
</reference>
<dbReference type="Proteomes" id="UP000182045">
    <property type="component" value="Unassembled WGS sequence"/>
</dbReference>
<dbReference type="RefSeq" id="WP_072246494.1">
    <property type="nucleotide sequence ID" value="NZ_FBYC01000004.1"/>
</dbReference>
<dbReference type="SMART" id="SM00388">
    <property type="entry name" value="HisKA"/>
    <property type="match status" value="1"/>
</dbReference>
<keyword evidence="8" id="KW-0418">Kinase</keyword>
<keyword evidence="10" id="KW-0902">Two-component regulatory system</keyword>
<comment type="subcellular location">
    <subcellularLocation>
        <location evidence="2">Membrane</location>
        <topology evidence="2">Multi-pass membrane protein</topology>
    </subcellularLocation>
</comment>
<dbReference type="GO" id="GO:0016020">
    <property type="term" value="C:membrane"/>
    <property type="evidence" value="ECO:0007669"/>
    <property type="project" value="UniProtKB-SubCell"/>
</dbReference>
<keyword evidence="9 13" id="KW-1133">Transmembrane helix</keyword>
<evidence type="ECO:0000256" key="6">
    <source>
        <dbReference type="ARBA" id="ARBA00022679"/>
    </source>
</evidence>
<keyword evidence="6" id="KW-0808">Transferase</keyword>
<evidence type="ECO:0000313" key="18">
    <source>
        <dbReference type="Proteomes" id="UP000182045"/>
    </source>
</evidence>
<dbReference type="PRINTS" id="PR00344">
    <property type="entry name" value="BCTRLSENSOR"/>
</dbReference>
<dbReference type="Pfam" id="PF02518">
    <property type="entry name" value="HATPase_c"/>
    <property type="match status" value="1"/>
</dbReference>
<dbReference type="InterPro" id="IPR036097">
    <property type="entry name" value="HisK_dim/P_sf"/>
</dbReference>
<evidence type="ECO:0000256" key="11">
    <source>
        <dbReference type="ARBA" id="ARBA00023136"/>
    </source>
</evidence>
<feature type="transmembrane region" description="Helical" evidence="13">
    <location>
        <begin position="406"/>
        <end position="431"/>
    </location>
</feature>
<feature type="coiled-coil region" evidence="12">
    <location>
        <begin position="634"/>
        <end position="675"/>
    </location>
</feature>
<evidence type="ECO:0000256" key="10">
    <source>
        <dbReference type="ARBA" id="ARBA00023012"/>
    </source>
</evidence>
<feature type="transmembrane region" description="Helical" evidence="13">
    <location>
        <begin position="243"/>
        <end position="261"/>
    </location>
</feature>
<protein>
    <recommendedName>
        <fullName evidence="4">histidine kinase</fullName>
        <ecNumber evidence="4">2.7.13.3</ecNumber>
    </recommendedName>
</protein>
<dbReference type="Gene3D" id="1.20.1730.10">
    <property type="entry name" value="Sodium/glucose cotransporter"/>
    <property type="match status" value="1"/>
</dbReference>
<dbReference type="EC" id="2.7.13.3" evidence="4"/>
<keyword evidence="12" id="KW-0175">Coiled coil</keyword>
<comment type="caution">
    <text evidence="16">The sequence shown here is derived from an EMBL/GenBank/DDBJ whole genome shotgun (WGS) entry which is preliminary data.</text>
</comment>
<feature type="transmembrane region" description="Helical" evidence="13">
    <location>
        <begin position="281"/>
        <end position="300"/>
    </location>
</feature>
<dbReference type="InterPro" id="IPR004358">
    <property type="entry name" value="Sig_transdc_His_kin-like_C"/>
</dbReference>
<feature type="domain" description="Histidine kinase" evidence="14">
    <location>
        <begin position="675"/>
        <end position="891"/>
    </location>
</feature>
<dbReference type="InterPro" id="IPR003594">
    <property type="entry name" value="HATPase_dom"/>
</dbReference>
<keyword evidence="11 13" id="KW-0472">Membrane</keyword>
<evidence type="ECO:0000256" key="2">
    <source>
        <dbReference type="ARBA" id="ARBA00004141"/>
    </source>
</evidence>
<dbReference type="CDD" id="cd00082">
    <property type="entry name" value="HisKA"/>
    <property type="match status" value="1"/>
</dbReference>
<feature type="transmembrane region" description="Helical" evidence="13">
    <location>
        <begin position="382"/>
        <end position="400"/>
    </location>
</feature>
<dbReference type="InterPro" id="IPR036890">
    <property type="entry name" value="HATPase_C_sf"/>
</dbReference>
<sequence length="902" mass="97507">MSFNLLVLTCLAYVALLFAVASVAERSAEEGRAGWLRSPLVYTLSLSVYCTAWTFYGAVGYAARSGLEFMTIYLGPTLVFVGWWVMLRKLVRIGRENRVTSIADFISSRYGKSNLLGVIVTLLCISAGTPYIALQLQSIAQSFTVFATDLDSAPVAGDRSLIALWVAMGLAFFTIVFGTRNLDANEQHHGVVTAIALEAVVKLVALLAVGIFVVWGVAGGPADALARISAQALPEWQIQPGRWTGLILLSAIAILTLPRMFQVLVVENVDDKHLATASWAFPAYLFAISLFVLPIAAIGMQLMPEGANPDMFVMTLPLHLGRDDLALLAFLGGFSAATSMVIVASLALATMVSNHIVVPLWLRLRTAQGQDTGDMRLLVLNVRRLSISIVLGLGYLYYTLSGGSGALAAIGLIAFVGVAQILPALLGALFWRGASRTGAALGLVAGAVLWAYTLLLPSFGAGTILPAHVMSDGLFGLSWLRPYSLFGLTTLDPLLHALFWSLLVNVLAFCLGSFVSFPSPIERVQAALFVNIYDRPGLARSWSRPMAQAEDLLPMAQRIIGVKSAQAFFKAQAAAQGKAGFLPDITPEFLEALELKLAGSVGAATAHAMIAQSAGTAVVSVEDLMAVASESAQIMEYSSQLEAQSEELSRTARKLREANDKLRKLSVQKDAFLSQISHELRTPMTSIRAFSEILMEAETLSPEEQAHFAEVIHDESIRLTRLLDDLLDLSVLEHGQVQLDIAPANLRKLIDQAITSSKSVQAQRQFRILRTRDEEEVMVTTDAGRLTQVFINILSNARKYCTSDMPEVHIQVRSVQDVIEIDFTDNGSGIPTESQALIFEKFARLTDSLHAGGAGLGLAICREIMQNLGGDIIYVPGQGGASFRVSFPRVLRQPAPRREAAE</sequence>
<dbReference type="InterPro" id="IPR003661">
    <property type="entry name" value="HisK_dim/P_dom"/>
</dbReference>